<name>A0ABW5MGS0_9SPHI</name>
<dbReference type="Pfam" id="PF13802">
    <property type="entry name" value="Gal_mutarotas_2"/>
    <property type="match status" value="1"/>
</dbReference>
<dbReference type="CDD" id="cd06591">
    <property type="entry name" value="GH31_xylosidase_XylS"/>
    <property type="match status" value="1"/>
</dbReference>
<dbReference type="InterPro" id="IPR017853">
    <property type="entry name" value="GH"/>
</dbReference>
<dbReference type="InterPro" id="IPR013780">
    <property type="entry name" value="Glyco_hydro_b"/>
</dbReference>
<organism evidence="8 9">
    <name type="scientific">Pedobacter vanadiisoli</name>
    <dbReference type="NCBI Taxonomy" id="1761975"/>
    <lineage>
        <taxon>Bacteria</taxon>
        <taxon>Pseudomonadati</taxon>
        <taxon>Bacteroidota</taxon>
        <taxon>Sphingobacteriia</taxon>
        <taxon>Sphingobacteriales</taxon>
        <taxon>Sphingobacteriaceae</taxon>
        <taxon>Pedobacter</taxon>
    </lineage>
</organism>
<evidence type="ECO:0000256" key="2">
    <source>
        <dbReference type="RuleBase" id="RU361185"/>
    </source>
</evidence>
<dbReference type="Pfam" id="PF21365">
    <property type="entry name" value="Glyco_hydro_31_3rd"/>
    <property type="match status" value="1"/>
</dbReference>
<proteinExistence type="inferred from homology"/>
<keyword evidence="9" id="KW-1185">Reference proteome</keyword>
<dbReference type="PANTHER" id="PTHR43863:SF2">
    <property type="entry name" value="MALTASE-GLUCOAMYLASE"/>
    <property type="match status" value="1"/>
</dbReference>
<dbReference type="InterPro" id="IPR000322">
    <property type="entry name" value="Glyco_hydro_31_TIM"/>
</dbReference>
<dbReference type="InterPro" id="IPR033403">
    <property type="entry name" value="DUF5110"/>
</dbReference>
<feature type="signal peptide" evidence="3">
    <location>
        <begin position="1"/>
        <end position="18"/>
    </location>
</feature>
<dbReference type="Proteomes" id="UP001597461">
    <property type="component" value="Unassembled WGS sequence"/>
</dbReference>
<feature type="domain" description="Glycoside hydrolase family 31 TIM barrel" evidence="4">
    <location>
        <begin position="273"/>
        <end position="609"/>
    </location>
</feature>
<gene>
    <name evidence="8" type="ORF">ACFSR6_07915</name>
</gene>
<dbReference type="InterPro" id="IPR011013">
    <property type="entry name" value="Gal_mutarotase_sf_dom"/>
</dbReference>
<dbReference type="InterPro" id="IPR051816">
    <property type="entry name" value="Glycosyl_Hydrolase_31"/>
</dbReference>
<keyword evidence="2" id="KW-0326">Glycosidase</keyword>
<accession>A0ABW5MGS0</accession>
<evidence type="ECO:0000313" key="8">
    <source>
        <dbReference type="EMBL" id="MFD2582410.1"/>
    </source>
</evidence>
<comment type="similarity">
    <text evidence="1 2">Belongs to the glycosyl hydrolase 31 family.</text>
</comment>
<reference evidence="9" key="1">
    <citation type="journal article" date="2019" name="Int. J. Syst. Evol. Microbiol.">
        <title>The Global Catalogue of Microorganisms (GCM) 10K type strain sequencing project: providing services to taxonomists for standard genome sequencing and annotation.</title>
        <authorList>
            <consortium name="The Broad Institute Genomics Platform"/>
            <consortium name="The Broad Institute Genome Sequencing Center for Infectious Disease"/>
            <person name="Wu L."/>
            <person name="Ma J."/>
        </authorList>
    </citation>
    <scope>NUCLEOTIDE SEQUENCE [LARGE SCALE GENOMIC DNA]</scope>
    <source>
        <strain evidence="9">KCTC 42866</strain>
    </source>
</reference>
<evidence type="ECO:0000259" key="5">
    <source>
        <dbReference type="Pfam" id="PF13802"/>
    </source>
</evidence>
<dbReference type="Gene3D" id="2.60.40.1180">
    <property type="entry name" value="Golgi alpha-mannosidase II"/>
    <property type="match status" value="2"/>
</dbReference>
<evidence type="ECO:0000313" key="9">
    <source>
        <dbReference type="Proteomes" id="UP001597461"/>
    </source>
</evidence>
<protein>
    <submittedName>
        <fullName evidence="8">TIM-barrel domain-containing protein</fullName>
    </submittedName>
</protein>
<dbReference type="PANTHER" id="PTHR43863">
    <property type="entry name" value="HYDROLASE, PUTATIVE (AFU_ORTHOLOGUE AFUA_1G03140)-RELATED"/>
    <property type="match status" value="1"/>
</dbReference>
<dbReference type="Pfam" id="PF17137">
    <property type="entry name" value="DUF5110"/>
    <property type="match status" value="1"/>
</dbReference>
<comment type="caution">
    <text evidence="8">The sequence shown here is derived from an EMBL/GenBank/DDBJ whole genome shotgun (WGS) entry which is preliminary data.</text>
</comment>
<dbReference type="SUPFAM" id="SSF51445">
    <property type="entry name" value="(Trans)glycosidases"/>
    <property type="match status" value="1"/>
</dbReference>
<keyword evidence="3" id="KW-0732">Signal</keyword>
<evidence type="ECO:0000256" key="1">
    <source>
        <dbReference type="ARBA" id="ARBA00007806"/>
    </source>
</evidence>
<dbReference type="Gene3D" id="2.60.40.1760">
    <property type="entry name" value="glycosyl hydrolase (family 31)"/>
    <property type="match status" value="1"/>
</dbReference>
<dbReference type="Pfam" id="PF01055">
    <property type="entry name" value="Glyco_hydro_31_2nd"/>
    <property type="match status" value="1"/>
</dbReference>
<dbReference type="InterPro" id="IPR048395">
    <property type="entry name" value="Glyco_hydro_31_C"/>
</dbReference>
<feature type="domain" description="Glycoside hydrolase family 31 N-terminal" evidence="5">
    <location>
        <begin position="40"/>
        <end position="226"/>
    </location>
</feature>
<feature type="chain" id="PRO_5045930097" evidence="3">
    <location>
        <begin position="19"/>
        <end position="828"/>
    </location>
</feature>
<keyword evidence="2" id="KW-0378">Hydrolase</keyword>
<dbReference type="RefSeq" id="WP_379077292.1">
    <property type="nucleotide sequence ID" value="NZ_JBHULL010000007.1"/>
</dbReference>
<dbReference type="SUPFAM" id="SSF74650">
    <property type="entry name" value="Galactose mutarotase-like"/>
    <property type="match status" value="1"/>
</dbReference>
<dbReference type="EMBL" id="JBHULL010000007">
    <property type="protein sequence ID" value="MFD2582410.1"/>
    <property type="molecule type" value="Genomic_DNA"/>
</dbReference>
<evidence type="ECO:0000259" key="6">
    <source>
        <dbReference type="Pfam" id="PF17137"/>
    </source>
</evidence>
<evidence type="ECO:0000259" key="7">
    <source>
        <dbReference type="Pfam" id="PF21365"/>
    </source>
</evidence>
<evidence type="ECO:0000256" key="3">
    <source>
        <dbReference type="SAM" id="SignalP"/>
    </source>
</evidence>
<sequence length="828" mass="94754">MAIIYLLTFSLGPTVAFAQSAFKATKISNGLVLRSGSKILKVEFVDQAIVRVRSVPDGDFKSNETDVCIPLPERNVKVDFASAGNFVSLKSKQLEVRVFLTTGSISYYDSKGNTLLQEDQQKPRSFEKVELLKSNYNDAVSKVEKTANGDQVQANITNKEKVGSAWHAEQNFTWQPGEALYGLGSHQENLMNLRGTRQYLYEHNLKKSMPVLMSDLGYGLLFDAGSAMIFRDEPEKHGMEMLAVNQIDYYFMYGPEFDQIIHQFRTLTGKVEIPPKFMFGYIQSKERYRNVHDLDSVLTRFRNNNIPLDVIVQDWQYWKGNLWGYKKFDEAKFPEPEKMISNIHEKKAHFMLSIWPQVAAEEEKEMSANGYVLGRKIYDAFNPAARKMYWDQYVNKNLFSKGVDCWWADSSEPVDYDWSGKANDIAGNPLVRFQKNVQVMADLLGDLRVNLFSLHHAMGIYENQRLTSSTKRVVNLTRASYPGMQRYGTIVWNGDTKATWNDFKSWISGGLNYMTTGSPYWTIDAGAFFVRPSKTWFSNGDFPNGPSDDAYREFYVRNLQYACWLPVMRSHGTDFAREPWQFGQPGNVFYDAILKQIKLRYRLLPYTYSIAAMVNKMDYTMTRTLLFDFRKDKKVKDIKDEFMFGNAFLICPVTDPQYTGKGSSSPNDKSIKSRAVYLPEGTLWTDFWSGRKYKGGTSIDAASPLDYIPVFVKAGSIIPLGPDQQYVGEKPDAPLEIRIYPGKNGTFTIYEDDGTTYDYQKGKTASYDLSWNDDRREFRISKRRGSYDGMIASRKMNIVLVEKNKGLGDGEFTGKQLVYEGKELVISL</sequence>
<evidence type="ECO:0000259" key="4">
    <source>
        <dbReference type="Pfam" id="PF01055"/>
    </source>
</evidence>
<dbReference type="InterPro" id="IPR025887">
    <property type="entry name" value="Glyco_hydro_31_N_dom"/>
</dbReference>
<dbReference type="SUPFAM" id="SSF51011">
    <property type="entry name" value="Glycosyl hydrolase domain"/>
    <property type="match status" value="1"/>
</dbReference>
<feature type="domain" description="DUF5110" evidence="6">
    <location>
        <begin position="734"/>
        <end position="802"/>
    </location>
</feature>
<dbReference type="CDD" id="cd14752">
    <property type="entry name" value="GH31_N"/>
    <property type="match status" value="1"/>
</dbReference>
<feature type="domain" description="Glycosyl hydrolase family 31 C-terminal" evidence="7">
    <location>
        <begin position="619"/>
        <end position="718"/>
    </location>
</feature>
<dbReference type="Gene3D" id="3.20.20.80">
    <property type="entry name" value="Glycosidases"/>
    <property type="match status" value="1"/>
</dbReference>